<organism evidence="2 3">
    <name type="scientific">Actinomadura spongiicola</name>
    <dbReference type="NCBI Taxonomy" id="2303421"/>
    <lineage>
        <taxon>Bacteria</taxon>
        <taxon>Bacillati</taxon>
        <taxon>Actinomycetota</taxon>
        <taxon>Actinomycetes</taxon>
        <taxon>Streptosporangiales</taxon>
        <taxon>Thermomonosporaceae</taxon>
        <taxon>Actinomadura</taxon>
    </lineage>
</organism>
<dbReference type="AlphaFoldDB" id="A0A372GFD0"/>
<reference evidence="2 3" key="1">
    <citation type="submission" date="2018-08" db="EMBL/GenBank/DDBJ databases">
        <title>Actinomadura spongicola sp. nov., isolated from marine sponge Leucetta chagosensis.</title>
        <authorList>
            <person name="Li L."/>
            <person name="Lin H.W."/>
        </authorList>
    </citation>
    <scope>NUCLEOTIDE SEQUENCE [LARGE SCALE GENOMIC DNA]</scope>
    <source>
        <strain evidence="2 3">LHW52907</strain>
    </source>
</reference>
<dbReference type="SUPFAM" id="SSF55785">
    <property type="entry name" value="PYP-like sensor domain (PAS domain)"/>
    <property type="match status" value="1"/>
</dbReference>
<dbReference type="InterPro" id="IPR035965">
    <property type="entry name" value="PAS-like_dom_sf"/>
</dbReference>
<gene>
    <name evidence="2" type="ORF">D0T12_21320</name>
</gene>
<name>A0A372GFD0_9ACTN</name>
<evidence type="ECO:0000259" key="1">
    <source>
        <dbReference type="PROSITE" id="PS50112"/>
    </source>
</evidence>
<dbReference type="Gene3D" id="3.30.450.20">
    <property type="entry name" value="PAS domain"/>
    <property type="match status" value="1"/>
</dbReference>
<dbReference type="InterPro" id="IPR000014">
    <property type="entry name" value="PAS"/>
</dbReference>
<accession>A0A372GFD0</accession>
<sequence>MGAARTDAGDEVGLGLQLVRREVRHQYAFVEIGQAGIIDGGHWLDVTRRGSRSCHGLLLGEGTHTKIAPNPRRESLPSVCSCLRGGKDSQSAIASVHDTSRTPWGLGQEGVGVKNSYAVVVADTDGLIRSWDSGAEKLLGHQAGAIVGQSLDVIVPDEYKEAHWAAFRALMATPATTADTGLDRGAVRLPVHCQDGSVRPLAVRLILLRDPWGSPAGAVALFSAAEPPAGADALPEL</sequence>
<dbReference type="GO" id="GO:0006355">
    <property type="term" value="P:regulation of DNA-templated transcription"/>
    <property type="evidence" value="ECO:0007669"/>
    <property type="project" value="InterPro"/>
</dbReference>
<dbReference type="NCBIfam" id="TIGR00229">
    <property type="entry name" value="sensory_box"/>
    <property type="match status" value="1"/>
</dbReference>
<dbReference type="EMBL" id="QVNQ01000006">
    <property type="protein sequence ID" value="RFS83779.1"/>
    <property type="molecule type" value="Genomic_DNA"/>
</dbReference>
<evidence type="ECO:0000313" key="3">
    <source>
        <dbReference type="Proteomes" id="UP000262882"/>
    </source>
</evidence>
<dbReference type="PROSITE" id="PS50112">
    <property type="entry name" value="PAS"/>
    <property type="match status" value="1"/>
</dbReference>
<feature type="domain" description="PAS" evidence="1">
    <location>
        <begin position="119"/>
        <end position="158"/>
    </location>
</feature>
<dbReference type="CDD" id="cd00130">
    <property type="entry name" value="PAS"/>
    <property type="match status" value="1"/>
</dbReference>
<dbReference type="Proteomes" id="UP000262882">
    <property type="component" value="Unassembled WGS sequence"/>
</dbReference>
<proteinExistence type="predicted"/>
<keyword evidence="3" id="KW-1185">Reference proteome</keyword>
<comment type="caution">
    <text evidence="2">The sequence shown here is derived from an EMBL/GenBank/DDBJ whole genome shotgun (WGS) entry which is preliminary data.</text>
</comment>
<dbReference type="Pfam" id="PF00989">
    <property type="entry name" value="PAS"/>
    <property type="match status" value="1"/>
</dbReference>
<evidence type="ECO:0000313" key="2">
    <source>
        <dbReference type="EMBL" id="RFS83779.1"/>
    </source>
</evidence>
<dbReference type="InterPro" id="IPR013767">
    <property type="entry name" value="PAS_fold"/>
</dbReference>
<protein>
    <submittedName>
        <fullName evidence="2">PAS domain-containing protein</fullName>
    </submittedName>
</protein>